<protein>
    <submittedName>
        <fullName evidence="1">Uncharacterized protein</fullName>
    </submittedName>
</protein>
<dbReference type="Proteomes" id="UP001177003">
    <property type="component" value="Chromosome 3"/>
</dbReference>
<dbReference type="AlphaFoldDB" id="A0AA35YJG8"/>
<reference evidence="1" key="1">
    <citation type="submission" date="2023-04" db="EMBL/GenBank/DDBJ databases">
        <authorList>
            <person name="Vijverberg K."/>
            <person name="Xiong W."/>
            <person name="Schranz E."/>
        </authorList>
    </citation>
    <scope>NUCLEOTIDE SEQUENCE</scope>
</reference>
<sequence>MPPATKTTVVTNGRRPGYVSATSTSVMKVILFKMIINRKLLTRQVGEPVVLSYTLLNIKMAEILKPIVCMDTSDMCVSTCVLNAIKKKNEKASQETENLAGN</sequence>
<evidence type="ECO:0000313" key="2">
    <source>
        <dbReference type="Proteomes" id="UP001177003"/>
    </source>
</evidence>
<accession>A0AA35YJG8</accession>
<gene>
    <name evidence="1" type="ORF">LSALG_LOCUS15192</name>
</gene>
<organism evidence="1 2">
    <name type="scientific">Lactuca saligna</name>
    <name type="common">Willowleaf lettuce</name>
    <dbReference type="NCBI Taxonomy" id="75948"/>
    <lineage>
        <taxon>Eukaryota</taxon>
        <taxon>Viridiplantae</taxon>
        <taxon>Streptophyta</taxon>
        <taxon>Embryophyta</taxon>
        <taxon>Tracheophyta</taxon>
        <taxon>Spermatophyta</taxon>
        <taxon>Magnoliopsida</taxon>
        <taxon>eudicotyledons</taxon>
        <taxon>Gunneridae</taxon>
        <taxon>Pentapetalae</taxon>
        <taxon>asterids</taxon>
        <taxon>campanulids</taxon>
        <taxon>Asterales</taxon>
        <taxon>Asteraceae</taxon>
        <taxon>Cichorioideae</taxon>
        <taxon>Cichorieae</taxon>
        <taxon>Lactucinae</taxon>
        <taxon>Lactuca</taxon>
    </lineage>
</organism>
<proteinExistence type="predicted"/>
<evidence type="ECO:0000313" key="1">
    <source>
        <dbReference type="EMBL" id="CAI9275151.1"/>
    </source>
</evidence>
<name>A0AA35YJG8_LACSI</name>
<dbReference type="EMBL" id="OX465079">
    <property type="protein sequence ID" value="CAI9275151.1"/>
    <property type="molecule type" value="Genomic_DNA"/>
</dbReference>
<keyword evidence="2" id="KW-1185">Reference proteome</keyword>